<feature type="domain" description="DED" evidence="8">
    <location>
        <begin position="124"/>
        <end position="187"/>
    </location>
</feature>
<comment type="catalytic activity">
    <reaction evidence="1">
        <text>ATP + protein L-histidine = ADP + protein N-phospho-L-histidine.</text>
        <dbReference type="EC" id="2.7.13.3"/>
    </reaction>
</comment>
<dbReference type="Gene3D" id="1.10.287.130">
    <property type="match status" value="1"/>
</dbReference>
<dbReference type="SMART" id="SM00388">
    <property type="entry name" value="HisKA"/>
    <property type="match status" value="1"/>
</dbReference>
<protein>
    <recommendedName>
        <fullName evidence="2">histidine kinase</fullName>
        <ecNumber evidence="2">2.7.13.3</ecNumber>
    </recommendedName>
</protein>
<organism evidence="9 10">
    <name type="scientific">Pseudofulvibacter geojedonensis</name>
    <dbReference type="NCBI Taxonomy" id="1123758"/>
    <lineage>
        <taxon>Bacteria</taxon>
        <taxon>Pseudomonadati</taxon>
        <taxon>Bacteroidota</taxon>
        <taxon>Flavobacteriia</taxon>
        <taxon>Flavobacteriales</taxon>
        <taxon>Flavobacteriaceae</taxon>
        <taxon>Pseudofulvibacter</taxon>
    </lineage>
</organism>
<dbReference type="PROSITE" id="PS50168">
    <property type="entry name" value="DED"/>
    <property type="match status" value="1"/>
</dbReference>
<dbReference type="SMART" id="SM00387">
    <property type="entry name" value="HATPase_c"/>
    <property type="match status" value="1"/>
</dbReference>
<dbReference type="Proteomes" id="UP001596997">
    <property type="component" value="Unassembled WGS sequence"/>
</dbReference>
<dbReference type="PANTHER" id="PTHR42878:SF15">
    <property type="entry name" value="BACTERIOPHYTOCHROME"/>
    <property type="match status" value="1"/>
</dbReference>
<dbReference type="InterPro" id="IPR001875">
    <property type="entry name" value="DED_dom"/>
</dbReference>
<accession>A0ABW3I0H0</accession>
<dbReference type="SUPFAM" id="SSF47384">
    <property type="entry name" value="Homodimeric domain of signal transducing histidine kinase"/>
    <property type="match status" value="1"/>
</dbReference>
<dbReference type="InterPro" id="IPR005467">
    <property type="entry name" value="His_kinase_dom"/>
</dbReference>
<keyword evidence="9" id="KW-0067">ATP-binding</keyword>
<gene>
    <name evidence="9" type="ORF">ACFQ1O_04625</name>
</gene>
<feature type="domain" description="Histidine kinase" evidence="7">
    <location>
        <begin position="135"/>
        <end position="340"/>
    </location>
</feature>
<feature type="transmembrane region" description="Helical" evidence="6">
    <location>
        <begin position="78"/>
        <end position="99"/>
    </location>
</feature>
<dbReference type="Gene3D" id="3.30.565.10">
    <property type="entry name" value="Histidine kinase-like ATPase, C-terminal domain"/>
    <property type="match status" value="1"/>
</dbReference>
<keyword evidence="10" id="KW-1185">Reference proteome</keyword>
<keyword evidence="5" id="KW-0418">Kinase</keyword>
<dbReference type="PRINTS" id="PR00344">
    <property type="entry name" value="BCTRLSENSOR"/>
</dbReference>
<reference evidence="10" key="1">
    <citation type="journal article" date="2019" name="Int. J. Syst. Evol. Microbiol.">
        <title>The Global Catalogue of Microorganisms (GCM) 10K type strain sequencing project: providing services to taxonomists for standard genome sequencing and annotation.</title>
        <authorList>
            <consortium name="The Broad Institute Genomics Platform"/>
            <consortium name="The Broad Institute Genome Sequencing Center for Infectious Disease"/>
            <person name="Wu L."/>
            <person name="Ma J."/>
        </authorList>
    </citation>
    <scope>NUCLEOTIDE SEQUENCE [LARGE SCALE GENOMIC DNA]</scope>
    <source>
        <strain evidence="10">CCUG 62114</strain>
    </source>
</reference>
<feature type="transmembrane region" description="Helical" evidence="6">
    <location>
        <begin position="12"/>
        <end position="41"/>
    </location>
</feature>
<proteinExistence type="predicted"/>
<feature type="transmembrane region" description="Helical" evidence="6">
    <location>
        <begin position="53"/>
        <end position="72"/>
    </location>
</feature>
<evidence type="ECO:0000313" key="9">
    <source>
        <dbReference type="EMBL" id="MFD0963283.1"/>
    </source>
</evidence>
<dbReference type="Pfam" id="PF00512">
    <property type="entry name" value="HisKA"/>
    <property type="match status" value="1"/>
</dbReference>
<evidence type="ECO:0000256" key="4">
    <source>
        <dbReference type="ARBA" id="ARBA00022679"/>
    </source>
</evidence>
<evidence type="ECO:0000256" key="3">
    <source>
        <dbReference type="ARBA" id="ARBA00022553"/>
    </source>
</evidence>
<sequence length="343" mass="40170">MPKLKSKRYLIVIFSSILLFTIDLILPLGLAIGLLYVLLVFCSLLFNKQKSPIYLSILSTVLTLLGFFYSIETATVEWIVISNRLLTILSIWAVGFLLFKINIKTNNIKKINYRLDEKLEDLKLKNEELQQFSYITSHDLQEPIKNILSFTMFLKEENSFDNQSLFYLDQISNSVNKLSNLIKSLLDYHLIGQRSEVKKINCSLVVHSVIKKLNIDNAHLEFNKLPNIYGFKEEFEILIYNLLSNAFKFNKSEKPFVKIKCYDKEKFWQFSIQDNGIGIDPKYFEKIFFMYQQLHHKNDFEGIGVGLTFCKKIIELHKGTIWVESNNNGSTFYFTIKKYIHLD</sequence>
<evidence type="ECO:0000256" key="1">
    <source>
        <dbReference type="ARBA" id="ARBA00000085"/>
    </source>
</evidence>
<dbReference type="GO" id="GO:0005524">
    <property type="term" value="F:ATP binding"/>
    <property type="evidence" value="ECO:0007669"/>
    <property type="project" value="UniProtKB-KW"/>
</dbReference>
<evidence type="ECO:0000256" key="6">
    <source>
        <dbReference type="SAM" id="Phobius"/>
    </source>
</evidence>
<name>A0ABW3I0H0_9FLAO</name>
<dbReference type="EC" id="2.7.13.3" evidence="2"/>
<evidence type="ECO:0000259" key="7">
    <source>
        <dbReference type="PROSITE" id="PS50109"/>
    </source>
</evidence>
<dbReference type="SUPFAM" id="SSF55874">
    <property type="entry name" value="ATPase domain of HSP90 chaperone/DNA topoisomerase II/histidine kinase"/>
    <property type="match status" value="1"/>
</dbReference>
<keyword evidence="3" id="KW-0597">Phosphoprotein</keyword>
<dbReference type="InterPro" id="IPR036890">
    <property type="entry name" value="HATPase_C_sf"/>
</dbReference>
<dbReference type="InterPro" id="IPR004358">
    <property type="entry name" value="Sig_transdc_His_kin-like_C"/>
</dbReference>
<comment type="caution">
    <text evidence="9">The sequence shown here is derived from an EMBL/GenBank/DDBJ whole genome shotgun (WGS) entry which is preliminary data.</text>
</comment>
<keyword evidence="6" id="KW-0812">Transmembrane</keyword>
<keyword evidence="6" id="KW-0472">Membrane</keyword>
<dbReference type="InterPro" id="IPR036097">
    <property type="entry name" value="HisK_dim/P_sf"/>
</dbReference>
<dbReference type="InterPro" id="IPR003594">
    <property type="entry name" value="HATPase_dom"/>
</dbReference>
<dbReference type="CDD" id="cd00082">
    <property type="entry name" value="HisKA"/>
    <property type="match status" value="1"/>
</dbReference>
<keyword evidence="4" id="KW-0808">Transferase</keyword>
<dbReference type="RefSeq" id="WP_377713831.1">
    <property type="nucleotide sequence ID" value="NZ_JBHTJM010000005.1"/>
</dbReference>
<keyword evidence="9" id="KW-0547">Nucleotide-binding</keyword>
<dbReference type="InterPro" id="IPR003661">
    <property type="entry name" value="HisK_dim/P_dom"/>
</dbReference>
<dbReference type="InterPro" id="IPR050351">
    <property type="entry name" value="BphY/WalK/GraS-like"/>
</dbReference>
<dbReference type="PROSITE" id="PS50109">
    <property type="entry name" value="HIS_KIN"/>
    <property type="match status" value="1"/>
</dbReference>
<dbReference type="PANTHER" id="PTHR42878">
    <property type="entry name" value="TWO-COMPONENT HISTIDINE KINASE"/>
    <property type="match status" value="1"/>
</dbReference>
<evidence type="ECO:0000256" key="2">
    <source>
        <dbReference type="ARBA" id="ARBA00012438"/>
    </source>
</evidence>
<dbReference type="Pfam" id="PF02518">
    <property type="entry name" value="HATPase_c"/>
    <property type="match status" value="1"/>
</dbReference>
<evidence type="ECO:0000256" key="5">
    <source>
        <dbReference type="ARBA" id="ARBA00022777"/>
    </source>
</evidence>
<keyword evidence="6" id="KW-1133">Transmembrane helix</keyword>
<evidence type="ECO:0000313" key="10">
    <source>
        <dbReference type="Proteomes" id="UP001596997"/>
    </source>
</evidence>
<evidence type="ECO:0000259" key="8">
    <source>
        <dbReference type="PROSITE" id="PS50168"/>
    </source>
</evidence>
<dbReference type="EMBL" id="JBHTJM010000005">
    <property type="protein sequence ID" value="MFD0963283.1"/>
    <property type="molecule type" value="Genomic_DNA"/>
</dbReference>